<dbReference type="InterPro" id="IPR036249">
    <property type="entry name" value="Thioredoxin-like_sf"/>
</dbReference>
<evidence type="ECO:0000256" key="1">
    <source>
        <dbReference type="ARBA" id="ARBA00001974"/>
    </source>
</evidence>
<proteinExistence type="inferred from homology"/>
<dbReference type="Proteomes" id="UP000277256">
    <property type="component" value="Unassembled WGS sequence"/>
</dbReference>
<dbReference type="PANTHER" id="PTHR43004:SF19">
    <property type="entry name" value="BINDING MONOOXYGENASE, PUTATIVE (JCVI)-RELATED"/>
    <property type="match status" value="1"/>
</dbReference>
<dbReference type="InterPro" id="IPR002938">
    <property type="entry name" value="FAD-bd"/>
</dbReference>
<organism evidence="6 7">
    <name type="scientific">Glycomyces terrestris</name>
    <dbReference type="NCBI Taxonomy" id="2493553"/>
    <lineage>
        <taxon>Bacteria</taxon>
        <taxon>Bacillati</taxon>
        <taxon>Actinomycetota</taxon>
        <taxon>Actinomycetes</taxon>
        <taxon>Glycomycetales</taxon>
        <taxon>Glycomycetaceae</taxon>
        <taxon>Glycomyces</taxon>
    </lineage>
</organism>
<evidence type="ECO:0000313" key="6">
    <source>
        <dbReference type="EMBL" id="RRR96971.1"/>
    </source>
</evidence>
<dbReference type="Gene3D" id="3.40.30.120">
    <property type="match status" value="1"/>
</dbReference>
<reference evidence="6 7" key="1">
    <citation type="submission" date="2018-12" db="EMBL/GenBank/DDBJ databases">
        <title>Glycomyces sp. YIM 121974 draft genome.</title>
        <authorList>
            <person name="Li Q."/>
        </authorList>
    </citation>
    <scope>NUCLEOTIDE SEQUENCE [LARGE SCALE GENOMIC DNA]</scope>
    <source>
        <strain evidence="6 7">YIM 121974</strain>
    </source>
</reference>
<dbReference type="Gene3D" id="3.50.50.60">
    <property type="entry name" value="FAD/NAD(P)-binding domain"/>
    <property type="match status" value="1"/>
</dbReference>
<accession>A0A426UTE0</accession>
<evidence type="ECO:0000256" key="4">
    <source>
        <dbReference type="ARBA" id="ARBA00022827"/>
    </source>
</evidence>
<keyword evidence="6" id="KW-0560">Oxidoreductase</keyword>
<dbReference type="PANTHER" id="PTHR43004">
    <property type="entry name" value="TRK SYSTEM POTASSIUM UPTAKE PROTEIN"/>
    <property type="match status" value="1"/>
</dbReference>
<dbReference type="RefSeq" id="WP_125249725.1">
    <property type="nucleotide sequence ID" value="NZ_RSEB01000006.1"/>
</dbReference>
<dbReference type="InterPro" id="IPR036188">
    <property type="entry name" value="FAD/NAD-bd_sf"/>
</dbReference>
<gene>
    <name evidence="6" type="ORF">EIW28_20160</name>
</gene>
<dbReference type="EMBL" id="RSEB01000006">
    <property type="protein sequence ID" value="RRR96971.1"/>
    <property type="molecule type" value="Genomic_DNA"/>
</dbReference>
<comment type="similarity">
    <text evidence="2">Belongs to the PheA/TfdB FAD monooxygenase family.</text>
</comment>
<keyword evidence="6" id="KW-0503">Monooxygenase</keyword>
<dbReference type="Pfam" id="PF21274">
    <property type="entry name" value="Rng_hyd_C"/>
    <property type="match status" value="1"/>
</dbReference>
<dbReference type="InterPro" id="IPR050641">
    <property type="entry name" value="RIFMO-like"/>
</dbReference>
<name>A0A426UTE0_9ACTN</name>
<dbReference type="Pfam" id="PF01494">
    <property type="entry name" value="FAD_binding_3"/>
    <property type="match status" value="1"/>
</dbReference>
<dbReference type="PRINTS" id="PR00420">
    <property type="entry name" value="RNGMNOXGNASE"/>
</dbReference>
<dbReference type="Gene3D" id="3.30.70.2450">
    <property type="match status" value="1"/>
</dbReference>
<dbReference type="SUPFAM" id="SSF51905">
    <property type="entry name" value="FAD/NAD(P)-binding domain"/>
    <property type="match status" value="1"/>
</dbReference>
<keyword evidence="3" id="KW-0285">Flavoprotein</keyword>
<evidence type="ECO:0000256" key="2">
    <source>
        <dbReference type="ARBA" id="ARBA00007801"/>
    </source>
</evidence>
<comment type="cofactor">
    <cofactor evidence="1">
        <name>FAD</name>
        <dbReference type="ChEBI" id="CHEBI:57692"/>
    </cofactor>
</comment>
<dbReference type="GO" id="GO:0071949">
    <property type="term" value="F:FAD binding"/>
    <property type="evidence" value="ECO:0007669"/>
    <property type="project" value="InterPro"/>
</dbReference>
<dbReference type="SUPFAM" id="SSF52833">
    <property type="entry name" value="Thioredoxin-like"/>
    <property type="match status" value="1"/>
</dbReference>
<sequence>MNPPILDALIVGAGPVGTALAIDLTRRGHSVRVIDKGDHAFDGSRAKGLQPRTLEVLEDLGALEAVLDGGSTYPLAGIHLGPLSVPWRMMRRSRPTPEVPYPNTWLIPQSRTDRALHGCFEKLGGRIEFATALIDFTQDSEHVVANVAGPAGVESVTARYLVGADGGSSLVRKQLGIDFTGSTREEDRIVIVDAVTTGLPRNRWHLWPRRGGQFTGACPLPHSDLFQWMVRLAPGEEPMLDEARLNQRIRSATGNRHITLTDIRWTSVFRPNIRLAESYGTGRVFIAGDAAHVHPPAGAQGLNTGVQDAYNLGWKLAQVLSGADPALLDTYEAERMPIAAGVLGLSMSKYEGIARLDPSSIRRGKDEQQLALTYFGGPLAPADGDRTANLRAGDRMPDAELRHPSGERVRMFDLMRGPHFTAIANGRDSARALERLAWPDAGAPLRRLIIGAGELADPARSLSRVHGLGEDALVLVRPDGYIGHIANDEHLARIHTAIQPMTPTPGSHTMPATHPGVDE</sequence>
<comment type="caution">
    <text evidence="6">The sequence shown here is derived from an EMBL/GenBank/DDBJ whole genome shotgun (WGS) entry which is preliminary data.</text>
</comment>
<evidence type="ECO:0000259" key="5">
    <source>
        <dbReference type="Pfam" id="PF01494"/>
    </source>
</evidence>
<dbReference type="OrthoDB" id="8670884at2"/>
<feature type="domain" description="FAD-binding" evidence="5">
    <location>
        <begin position="7"/>
        <end position="343"/>
    </location>
</feature>
<protein>
    <submittedName>
        <fullName evidence="6">FAD-binding monooxygenase</fullName>
    </submittedName>
</protein>
<dbReference type="AlphaFoldDB" id="A0A426UTE0"/>
<evidence type="ECO:0000313" key="7">
    <source>
        <dbReference type="Proteomes" id="UP000277256"/>
    </source>
</evidence>
<evidence type="ECO:0000256" key="3">
    <source>
        <dbReference type="ARBA" id="ARBA00022630"/>
    </source>
</evidence>
<keyword evidence="4" id="KW-0274">FAD</keyword>
<keyword evidence="7" id="KW-1185">Reference proteome</keyword>
<dbReference type="NCBIfam" id="NF004832">
    <property type="entry name" value="PRK06184.1"/>
    <property type="match status" value="1"/>
</dbReference>
<dbReference type="GO" id="GO:0016709">
    <property type="term" value="F:oxidoreductase activity, acting on paired donors, with incorporation or reduction of molecular oxygen, NAD(P)H as one donor, and incorporation of one atom of oxygen"/>
    <property type="evidence" value="ECO:0007669"/>
    <property type="project" value="UniProtKB-ARBA"/>
</dbReference>